<gene>
    <name evidence="1" type="ORF">SCL_1211</name>
</gene>
<organism evidence="1 2">
    <name type="scientific">Sulfuricaulis limicola</name>
    <dbReference type="NCBI Taxonomy" id="1620215"/>
    <lineage>
        <taxon>Bacteria</taxon>
        <taxon>Pseudomonadati</taxon>
        <taxon>Pseudomonadota</taxon>
        <taxon>Gammaproteobacteria</taxon>
        <taxon>Acidiferrobacterales</taxon>
        <taxon>Acidiferrobacteraceae</taxon>
        <taxon>Sulfuricaulis</taxon>
    </lineage>
</organism>
<protein>
    <submittedName>
        <fullName evidence="1">Uncharacterized protein</fullName>
    </submittedName>
</protein>
<dbReference type="InParanoid" id="A0A1B4XFF3"/>
<dbReference type="Proteomes" id="UP000243180">
    <property type="component" value="Chromosome"/>
</dbReference>
<dbReference type="AlphaFoldDB" id="A0A1B4XFF3"/>
<proteinExistence type="predicted"/>
<dbReference type="RefSeq" id="WP_096360365.1">
    <property type="nucleotide sequence ID" value="NZ_AP014879.1"/>
</dbReference>
<reference evidence="1 2" key="1">
    <citation type="submission" date="2015-05" db="EMBL/GenBank/DDBJ databases">
        <title>Complete genome sequence of a sulfur-oxidizing gammaproteobacterium strain HA5.</title>
        <authorList>
            <person name="Miura A."/>
            <person name="Kojima H."/>
            <person name="Fukui M."/>
        </authorList>
    </citation>
    <scope>NUCLEOTIDE SEQUENCE [LARGE SCALE GENOMIC DNA]</scope>
    <source>
        <strain evidence="1 2">HA5</strain>
    </source>
</reference>
<sequence length="70" mass="8022">MRIALISLEQQWLDKAGNFSRCREMAHGAALELDICDIDAAETARYRGSFPTVRDKRYALYRQLFGTHAC</sequence>
<dbReference type="KEGG" id="slim:SCL_1211"/>
<evidence type="ECO:0000313" key="1">
    <source>
        <dbReference type="EMBL" id="BAV33524.1"/>
    </source>
</evidence>
<keyword evidence="2" id="KW-1185">Reference proteome</keyword>
<accession>A0A1B4XFF3</accession>
<evidence type="ECO:0000313" key="2">
    <source>
        <dbReference type="Proteomes" id="UP000243180"/>
    </source>
</evidence>
<dbReference type="EMBL" id="AP014879">
    <property type="protein sequence ID" value="BAV33524.1"/>
    <property type="molecule type" value="Genomic_DNA"/>
</dbReference>
<name>A0A1B4XFF3_9GAMM</name>